<protein>
    <submittedName>
        <fullName evidence="2">Uncharacterized protein</fullName>
    </submittedName>
</protein>
<gene>
    <name evidence="2" type="ORF">Dac01nite_19150</name>
</gene>
<name>A0A919Q609_9MICO</name>
<dbReference type="EMBL" id="BONR01000004">
    <property type="protein sequence ID" value="GIG55163.1"/>
    <property type="molecule type" value="Genomic_DNA"/>
</dbReference>
<sequence>MTSAPTRARRTGLPLAARWVVLGGLLALALVLGMGFAHASAGGSASMASDATDGLHHGPALTAVAADADCPGCIDHDEGAMIACLVTIVVVALMSALRPAPVVWLAIRQPLATTAVRVPPGPVRPPDLSALGICRT</sequence>
<organism evidence="2 3">
    <name type="scientific">Demequina activiva</name>
    <dbReference type="NCBI Taxonomy" id="1582364"/>
    <lineage>
        <taxon>Bacteria</taxon>
        <taxon>Bacillati</taxon>
        <taxon>Actinomycetota</taxon>
        <taxon>Actinomycetes</taxon>
        <taxon>Micrococcales</taxon>
        <taxon>Demequinaceae</taxon>
        <taxon>Demequina</taxon>
    </lineage>
</organism>
<keyword evidence="1" id="KW-0472">Membrane</keyword>
<dbReference type="Proteomes" id="UP000652354">
    <property type="component" value="Unassembled WGS sequence"/>
</dbReference>
<proteinExistence type="predicted"/>
<evidence type="ECO:0000313" key="3">
    <source>
        <dbReference type="Proteomes" id="UP000652354"/>
    </source>
</evidence>
<keyword evidence="1" id="KW-0812">Transmembrane</keyword>
<feature type="transmembrane region" description="Helical" evidence="1">
    <location>
        <begin position="80"/>
        <end position="107"/>
    </location>
</feature>
<dbReference type="AlphaFoldDB" id="A0A919Q609"/>
<dbReference type="RefSeq" id="WP_203656378.1">
    <property type="nucleotide sequence ID" value="NZ_BONR01000004.1"/>
</dbReference>
<evidence type="ECO:0000256" key="1">
    <source>
        <dbReference type="SAM" id="Phobius"/>
    </source>
</evidence>
<reference evidence="2" key="1">
    <citation type="submission" date="2021-01" db="EMBL/GenBank/DDBJ databases">
        <title>Whole genome shotgun sequence of Demequina activiva NBRC 110675.</title>
        <authorList>
            <person name="Komaki H."/>
            <person name="Tamura T."/>
        </authorList>
    </citation>
    <scope>NUCLEOTIDE SEQUENCE</scope>
    <source>
        <strain evidence="2">NBRC 110675</strain>
    </source>
</reference>
<keyword evidence="1" id="KW-1133">Transmembrane helix</keyword>
<keyword evidence="3" id="KW-1185">Reference proteome</keyword>
<evidence type="ECO:0000313" key="2">
    <source>
        <dbReference type="EMBL" id="GIG55163.1"/>
    </source>
</evidence>
<accession>A0A919Q609</accession>
<comment type="caution">
    <text evidence="2">The sequence shown here is derived from an EMBL/GenBank/DDBJ whole genome shotgun (WGS) entry which is preliminary data.</text>
</comment>